<protein>
    <recommendedName>
        <fullName evidence="2">AraC-type arabinose-binding/dimerisation domain-containing protein</fullName>
    </recommendedName>
</protein>
<dbReference type="InterPro" id="IPR003313">
    <property type="entry name" value="AraC-bd"/>
</dbReference>
<dbReference type="SUPFAM" id="SSF51215">
    <property type="entry name" value="Regulatory protein AraC"/>
    <property type="match status" value="1"/>
</dbReference>
<dbReference type="Pfam" id="PF02311">
    <property type="entry name" value="AraC_binding"/>
    <property type="match status" value="1"/>
</dbReference>
<evidence type="ECO:0000256" key="1">
    <source>
        <dbReference type="ARBA" id="ARBA00023125"/>
    </source>
</evidence>
<proteinExistence type="predicted"/>
<dbReference type="GO" id="GO:0003677">
    <property type="term" value="F:DNA binding"/>
    <property type="evidence" value="ECO:0007669"/>
    <property type="project" value="UniProtKB-KW"/>
</dbReference>
<feature type="domain" description="AraC-type arabinose-binding/dimerisation" evidence="2">
    <location>
        <begin position="19"/>
        <end position="132"/>
    </location>
</feature>
<organism evidence="3 4">
    <name type="scientific">Virgisporangium aurantiacum</name>
    <dbReference type="NCBI Taxonomy" id="175570"/>
    <lineage>
        <taxon>Bacteria</taxon>
        <taxon>Bacillati</taxon>
        <taxon>Actinomycetota</taxon>
        <taxon>Actinomycetes</taxon>
        <taxon>Micromonosporales</taxon>
        <taxon>Micromonosporaceae</taxon>
        <taxon>Virgisporangium</taxon>
    </lineage>
</organism>
<dbReference type="EMBL" id="BOPG01000026">
    <property type="protein sequence ID" value="GIJ56743.1"/>
    <property type="molecule type" value="Genomic_DNA"/>
</dbReference>
<evidence type="ECO:0000313" key="4">
    <source>
        <dbReference type="Proteomes" id="UP000612585"/>
    </source>
</evidence>
<keyword evidence="4" id="KW-1185">Reference proteome</keyword>
<reference evidence="3" key="1">
    <citation type="submission" date="2021-01" db="EMBL/GenBank/DDBJ databases">
        <title>Whole genome shotgun sequence of Virgisporangium aurantiacum NBRC 16421.</title>
        <authorList>
            <person name="Komaki H."/>
            <person name="Tamura T."/>
        </authorList>
    </citation>
    <scope>NUCLEOTIDE SEQUENCE</scope>
    <source>
        <strain evidence="3">NBRC 16421</strain>
    </source>
</reference>
<dbReference type="Proteomes" id="UP000612585">
    <property type="component" value="Unassembled WGS sequence"/>
</dbReference>
<comment type="caution">
    <text evidence="3">The sequence shown here is derived from an EMBL/GenBank/DDBJ whole genome shotgun (WGS) entry which is preliminary data.</text>
</comment>
<keyword evidence="1" id="KW-0238">DNA-binding</keyword>
<evidence type="ECO:0000259" key="2">
    <source>
        <dbReference type="Pfam" id="PF02311"/>
    </source>
</evidence>
<dbReference type="InterPro" id="IPR037923">
    <property type="entry name" value="HTH-like"/>
</dbReference>
<dbReference type="AlphaFoldDB" id="A0A8J4E0I3"/>
<gene>
    <name evidence="3" type="ORF">Vau01_042590</name>
</gene>
<evidence type="ECO:0000313" key="3">
    <source>
        <dbReference type="EMBL" id="GIJ56743.1"/>
    </source>
</evidence>
<name>A0A8J4E0I3_9ACTN</name>
<accession>A0A8J4E0I3</accession>
<dbReference type="GO" id="GO:0006355">
    <property type="term" value="P:regulation of DNA-templated transcription"/>
    <property type="evidence" value="ECO:0007669"/>
    <property type="project" value="InterPro"/>
</dbReference>
<sequence>MNDAESVRYWSHPAVDRVDLMHARFRRHRFRRHSHETFAIGLIEAGPEDLGFSTGTDVVTAGGLVLINPGDVHTGRAAADNAWSYRVFYPDVELIAALAGELAFGRPPVFRERIVYSPQLFAALRAAHRAAGTRDDLSGA</sequence>